<dbReference type="PANTHER" id="PTHR43685:SF2">
    <property type="entry name" value="GLYCOSYLTRANSFERASE 2-LIKE DOMAIN-CONTAINING PROTEIN"/>
    <property type="match status" value="1"/>
</dbReference>
<accession>N6X138</accession>
<dbReference type="PANTHER" id="PTHR43685">
    <property type="entry name" value="GLYCOSYLTRANSFERASE"/>
    <property type="match status" value="1"/>
</dbReference>
<dbReference type="Pfam" id="PF00535">
    <property type="entry name" value="Glycos_transf_2"/>
    <property type="match status" value="1"/>
</dbReference>
<dbReference type="STRING" id="626887.J057_05511"/>
<dbReference type="OrthoDB" id="9802649at2"/>
<dbReference type="RefSeq" id="WP_004579080.1">
    <property type="nucleotide sequence ID" value="NZ_AP028878.1"/>
</dbReference>
<dbReference type="Gene3D" id="3.90.550.10">
    <property type="entry name" value="Spore Coat Polysaccharide Biosynthesis Protein SpsA, Chain A"/>
    <property type="match status" value="1"/>
</dbReference>
<dbReference type="EMBL" id="APLQ01000011">
    <property type="protein sequence ID" value="ENO14783.1"/>
    <property type="molecule type" value="Genomic_DNA"/>
</dbReference>
<dbReference type="AlphaFoldDB" id="N6X138"/>
<dbReference type="PATRIC" id="fig|626887.3.peg.1092"/>
<protein>
    <submittedName>
        <fullName evidence="2">Glycosyltransferase</fullName>
    </submittedName>
</protein>
<feature type="domain" description="Glycosyltransferase 2-like" evidence="1">
    <location>
        <begin position="5"/>
        <end position="163"/>
    </location>
</feature>
<evidence type="ECO:0000259" key="1">
    <source>
        <dbReference type="Pfam" id="PF00535"/>
    </source>
</evidence>
<dbReference type="InterPro" id="IPR029044">
    <property type="entry name" value="Nucleotide-diphossugar_trans"/>
</dbReference>
<evidence type="ECO:0000313" key="3">
    <source>
        <dbReference type="Proteomes" id="UP000013165"/>
    </source>
</evidence>
<evidence type="ECO:0000313" key="2">
    <source>
        <dbReference type="EMBL" id="ENO14783.1"/>
    </source>
</evidence>
<dbReference type="Proteomes" id="UP000013165">
    <property type="component" value="Unassembled WGS sequence"/>
</dbReference>
<name>N6X138_9GAMM</name>
<reference evidence="2 3" key="1">
    <citation type="journal article" date="2013" name="Genome Announc.">
        <title>Genome Sequence of the Polycyclic Aromatic Hydrocarbon-Degrading Bacterium Strain Marinobacter nanhaiticus D15-8WT.</title>
        <authorList>
            <person name="Cui Z."/>
            <person name="Gao W."/>
            <person name="Li Q."/>
            <person name="Xu G."/>
            <person name="Zheng L."/>
        </authorList>
    </citation>
    <scope>NUCLEOTIDE SEQUENCE [LARGE SCALE GENOMIC DNA]</scope>
    <source>
        <strain evidence="2 3">D15-8W</strain>
    </source>
</reference>
<gene>
    <name evidence="2" type="ORF">J057_05511</name>
</gene>
<dbReference type="eggNOG" id="COG1216">
    <property type="taxonomic scope" value="Bacteria"/>
</dbReference>
<organism evidence="2 3">
    <name type="scientific">Marinobacter nanhaiticus D15-8W</name>
    <dbReference type="NCBI Taxonomy" id="626887"/>
    <lineage>
        <taxon>Bacteria</taxon>
        <taxon>Pseudomonadati</taxon>
        <taxon>Pseudomonadota</taxon>
        <taxon>Gammaproteobacteria</taxon>
        <taxon>Pseudomonadales</taxon>
        <taxon>Marinobacteraceae</taxon>
        <taxon>Marinobacter</taxon>
    </lineage>
</organism>
<keyword evidence="3" id="KW-1185">Reference proteome</keyword>
<proteinExistence type="predicted"/>
<sequence length="330" mass="37615">MAHVSVVSVFYNRSKWVKETAESLQNQTYDDYEILLVDDGSTDDTLEQLKQFEDHRTRVITAPNQGFVNAINNAIDQASGDYIAIHGSGDTALPDRLRLQSQLLDTRPDVGVVGCHSEIVTLQSSRPPFVTGSSFDGDAREHLLKHNPFHHGEVMFRRDLFYKVGKYRPFFVCAQDRDLWCRLSYHTKFVVLDDVLYRKYAKMPGSVSADPHRLLLQRYLSDFAVFCHSECLDGRTDPLDRYGLQGALTKPPSRELSKSLFLIGSRFAADGDLDNARTFYRHAYQESGYLPARVLLFVSQSLPQLLLWASTTYRRLLRLTQKRTAADSKP</sequence>
<dbReference type="InterPro" id="IPR001173">
    <property type="entry name" value="Glyco_trans_2-like"/>
</dbReference>
<dbReference type="SUPFAM" id="SSF53448">
    <property type="entry name" value="Nucleotide-diphospho-sugar transferases"/>
    <property type="match status" value="1"/>
</dbReference>
<keyword evidence="2" id="KW-0808">Transferase</keyword>
<dbReference type="InterPro" id="IPR050834">
    <property type="entry name" value="Glycosyltransf_2"/>
</dbReference>
<comment type="caution">
    <text evidence="2">The sequence shown here is derived from an EMBL/GenBank/DDBJ whole genome shotgun (WGS) entry which is preliminary data.</text>
</comment>
<dbReference type="GO" id="GO:0016740">
    <property type="term" value="F:transferase activity"/>
    <property type="evidence" value="ECO:0007669"/>
    <property type="project" value="UniProtKB-KW"/>
</dbReference>
<dbReference type="HOGENOM" id="CLU_025996_0_0_6"/>